<reference evidence="1" key="1">
    <citation type="submission" date="2023-05" db="EMBL/GenBank/DDBJ databases">
        <title>Nepenthes gracilis genome sequencing.</title>
        <authorList>
            <person name="Fukushima K."/>
        </authorList>
    </citation>
    <scope>NUCLEOTIDE SEQUENCE</scope>
    <source>
        <strain evidence="1">SING2019-196</strain>
    </source>
</reference>
<accession>A0AAD3TBJ8</accession>
<comment type="caution">
    <text evidence="1">The sequence shown here is derived from an EMBL/GenBank/DDBJ whole genome shotgun (WGS) entry which is preliminary data.</text>
</comment>
<evidence type="ECO:0000313" key="2">
    <source>
        <dbReference type="Proteomes" id="UP001279734"/>
    </source>
</evidence>
<sequence length="224" mass="24715">MAFLLSALRGSITSNCWSKGPRSYYSSSTDYSHLQYLENKAQAHSGECQVWGHELFLNAVIQRIADLVVYQMGGLVGDTDKMMKRCRVTTYTGTDDGAVHWIKIDDGSEYIIGSTECLGTLIPAEVPHSLLLDSTLGAGGFSGSSGSTNKLSLVLHQVARVQEVLPDVDEIPKAHRSRLEEAIPVGFRPKHHSEHKFEKLVPSEYMPIEASPFSVEGSWLAQEY</sequence>
<evidence type="ECO:0000313" key="1">
    <source>
        <dbReference type="EMBL" id="GMH26259.1"/>
    </source>
</evidence>
<name>A0AAD3TBJ8_NEPGR</name>
<dbReference type="AlphaFoldDB" id="A0AAD3TBJ8"/>
<dbReference type="Proteomes" id="UP001279734">
    <property type="component" value="Unassembled WGS sequence"/>
</dbReference>
<protein>
    <submittedName>
        <fullName evidence="1">Uncharacterized protein</fullName>
    </submittedName>
</protein>
<keyword evidence="2" id="KW-1185">Reference proteome</keyword>
<organism evidence="1 2">
    <name type="scientific">Nepenthes gracilis</name>
    <name type="common">Slender pitcher plant</name>
    <dbReference type="NCBI Taxonomy" id="150966"/>
    <lineage>
        <taxon>Eukaryota</taxon>
        <taxon>Viridiplantae</taxon>
        <taxon>Streptophyta</taxon>
        <taxon>Embryophyta</taxon>
        <taxon>Tracheophyta</taxon>
        <taxon>Spermatophyta</taxon>
        <taxon>Magnoliopsida</taxon>
        <taxon>eudicotyledons</taxon>
        <taxon>Gunneridae</taxon>
        <taxon>Pentapetalae</taxon>
        <taxon>Caryophyllales</taxon>
        <taxon>Nepenthaceae</taxon>
        <taxon>Nepenthes</taxon>
    </lineage>
</organism>
<proteinExistence type="predicted"/>
<gene>
    <name evidence="1" type="ORF">Nepgr_028102</name>
</gene>
<dbReference type="EMBL" id="BSYO01000030">
    <property type="protein sequence ID" value="GMH26259.1"/>
    <property type="molecule type" value="Genomic_DNA"/>
</dbReference>